<dbReference type="CTD" id="20208933"/>
<dbReference type="AlphaFoldDB" id="T1FJD4"/>
<evidence type="ECO:0000313" key="3">
    <source>
        <dbReference type="Proteomes" id="UP000015101"/>
    </source>
</evidence>
<dbReference type="Gene3D" id="3.40.50.1000">
    <property type="entry name" value="HAD superfamily/HAD-like"/>
    <property type="match status" value="1"/>
</dbReference>
<dbReference type="GeneID" id="20208933"/>
<keyword evidence="3" id="KW-1185">Reference proteome</keyword>
<dbReference type="EnsemblMetazoa" id="HelroT183250">
    <property type="protein sequence ID" value="HelroP183250"/>
    <property type="gene ID" value="HelroG183250"/>
</dbReference>
<evidence type="ECO:0000313" key="1">
    <source>
        <dbReference type="EMBL" id="ESO11370.1"/>
    </source>
</evidence>
<reference evidence="1 3" key="2">
    <citation type="journal article" date="2013" name="Nature">
        <title>Insights into bilaterian evolution from three spiralian genomes.</title>
        <authorList>
            <person name="Simakov O."/>
            <person name="Marletaz F."/>
            <person name="Cho S.J."/>
            <person name="Edsinger-Gonzales E."/>
            <person name="Havlak P."/>
            <person name="Hellsten U."/>
            <person name="Kuo D.H."/>
            <person name="Larsson T."/>
            <person name="Lv J."/>
            <person name="Arendt D."/>
            <person name="Savage R."/>
            <person name="Osoegawa K."/>
            <person name="de Jong P."/>
            <person name="Grimwood J."/>
            <person name="Chapman J.A."/>
            <person name="Shapiro H."/>
            <person name="Aerts A."/>
            <person name="Otillar R.P."/>
            <person name="Terry A.Y."/>
            <person name="Boore J.L."/>
            <person name="Grigoriev I.V."/>
            <person name="Lindberg D.R."/>
            <person name="Seaver E.C."/>
            <person name="Weisblat D.A."/>
            <person name="Putnam N.H."/>
            <person name="Rokhsar D.S."/>
        </authorList>
    </citation>
    <scope>NUCLEOTIDE SEQUENCE</scope>
</reference>
<dbReference type="RefSeq" id="XP_009010530.1">
    <property type="nucleotide sequence ID" value="XM_009012282.1"/>
</dbReference>
<dbReference type="eggNOG" id="KOG2882">
    <property type="taxonomic scope" value="Eukaryota"/>
</dbReference>
<gene>
    <name evidence="2" type="primary">20208933</name>
    <name evidence="1" type="ORF">HELRODRAFT_183250</name>
</gene>
<dbReference type="Proteomes" id="UP000015101">
    <property type="component" value="Unassembled WGS sequence"/>
</dbReference>
<dbReference type="OrthoDB" id="413953at2759"/>
<dbReference type="InParanoid" id="T1FJD4"/>
<sequence length="164" mass="18519">MLKFSERHQQRLVQVTESNITELMASVDFILMGLGGVYWLGKDVFPGSGNVAEGLKKIGQHIVYFTNNDMHTREFIQNQLTNLGIKDVKPNEICSLSHATAVYLRDHLKISDGVFCLGPSALLSELKNNNVKDCRDGKPFEDFLFGNEVQYLIFCSAFSFPHFI</sequence>
<dbReference type="InterPro" id="IPR006357">
    <property type="entry name" value="HAD-SF_hydro_IIA"/>
</dbReference>
<dbReference type="EMBL" id="AMQM01008657">
    <property type="status" value="NOT_ANNOTATED_CDS"/>
    <property type="molecule type" value="Genomic_DNA"/>
</dbReference>
<dbReference type="Pfam" id="PF13344">
    <property type="entry name" value="Hydrolase_6"/>
    <property type="match status" value="1"/>
</dbReference>
<reference evidence="2" key="3">
    <citation type="submission" date="2015-06" db="UniProtKB">
        <authorList>
            <consortium name="EnsemblMetazoa"/>
        </authorList>
    </citation>
    <scope>IDENTIFICATION</scope>
</reference>
<reference evidence="3" key="1">
    <citation type="submission" date="2012-12" db="EMBL/GenBank/DDBJ databases">
        <authorList>
            <person name="Hellsten U."/>
            <person name="Grimwood J."/>
            <person name="Chapman J.A."/>
            <person name="Shapiro H."/>
            <person name="Aerts A."/>
            <person name="Otillar R.P."/>
            <person name="Terry A.Y."/>
            <person name="Boore J.L."/>
            <person name="Simakov O."/>
            <person name="Marletaz F."/>
            <person name="Cho S.-J."/>
            <person name="Edsinger-Gonzales E."/>
            <person name="Havlak P."/>
            <person name="Kuo D.-H."/>
            <person name="Larsson T."/>
            <person name="Lv J."/>
            <person name="Arendt D."/>
            <person name="Savage R."/>
            <person name="Osoegawa K."/>
            <person name="de Jong P."/>
            <person name="Lindberg D.R."/>
            <person name="Seaver E.C."/>
            <person name="Weisblat D.A."/>
            <person name="Putnam N.H."/>
            <person name="Grigoriev I.V."/>
            <person name="Rokhsar D.S."/>
        </authorList>
    </citation>
    <scope>NUCLEOTIDE SEQUENCE</scope>
</reference>
<organism evidence="2 3">
    <name type="scientific">Helobdella robusta</name>
    <name type="common">Californian leech</name>
    <dbReference type="NCBI Taxonomy" id="6412"/>
    <lineage>
        <taxon>Eukaryota</taxon>
        <taxon>Metazoa</taxon>
        <taxon>Spiralia</taxon>
        <taxon>Lophotrochozoa</taxon>
        <taxon>Annelida</taxon>
        <taxon>Clitellata</taxon>
        <taxon>Hirudinea</taxon>
        <taxon>Rhynchobdellida</taxon>
        <taxon>Glossiphoniidae</taxon>
        <taxon>Helobdella</taxon>
    </lineage>
</organism>
<dbReference type="STRING" id="6412.T1FJD4"/>
<evidence type="ECO:0000313" key="2">
    <source>
        <dbReference type="EnsemblMetazoa" id="HelroP183250"/>
    </source>
</evidence>
<accession>T1FJD4</accession>
<dbReference type="InterPro" id="IPR023214">
    <property type="entry name" value="HAD_sf"/>
</dbReference>
<name>T1FJD4_HELRO</name>
<dbReference type="HOGENOM" id="CLU_1620822_0_0_1"/>
<dbReference type="KEGG" id="hro:HELRODRAFT_183250"/>
<protein>
    <submittedName>
        <fullName evidence="1 2">Uncharacterized protein</fullName>
    </submittedName>
</protein>
<dbReference type="EMBL" id="KB095821">
    <property type="protein sequence ID" value="ESO11370.1"/>
    <property type="molecule type" value="Genomic_DNA"/>
</dbReference>
<dbReference type="InterPro" id="IPR036412">
    <property type="entry name" value="HAD-like_sf"/>
</dbReference>
<dbReference type="SUPFAM" id="SSF56784">
    <property type="entry name" value="HAD-like"/>
    <property type="match status" value="1"/>
</dbReference>
<proteinExistence type="predicted"/>